<gene>
    <name evidence="3" type="ORF">FHS30_001507</name>
</gene>
<feature type="signal peptide" evidence="2">
    <location>
        <begin position="1"/>
        <end position="21"/>
    </location>
</feature>
<dbReference type="AlphaFoldDB" id="A0A839UL06"/>
<dbReference type="RefSeq" id="WP_183909813.1">
    <property type="nucleotide sequence ID" value="NZ_JACHXZ010000002.1"/>
</dbReference>
<evidence type="ECO:0000313" key="3">
    <source>
        <dbReference type="EMBL" id="MBB3168323.1"/>
    </source>
</evidence>
<comment type="caution">
    <text evidence="3">The sequence shown here is derived from an EMBL/GenBank/DDBJ whole genome shotgun (WGS) entry which is preliminary data.</text>
</comment>
<name>A0A839UL06_9GAMM</name>
<reference evidence="3 4" key="1">
    <citation type="submission" date="2020-08" db="EMBL/GenBank/DDBJ databases">
        <title>Genomic Encyclopedia of Type Strains, Phase III (KMG-III): the genomes of soil and plant-associated and newly described type strains.</title>
        <authorList>
            <person name="Whitman W."/>
        </authorList>
    </citation>
    <scope>NUCLEOTIDE SEQUENCE [LARGE SCALE GENOMIC DNA]</scope>
    <source>
        <strain evidence="3 4">CECT 8571</strain>
    </source>
</reference>
<organism evidence="3 4">
    <name type="scientific">Simiduia aestuariiviva</name>
    <dbReference type="NCBI Taxonomy" id="1510459"/>
    <lineage>
        <taxon>Bacteria</taxon>
        <taxon>Pseudomonadati</taxon>
        <taxon>Pseudomonadota</taxon>
        <taxon>Gammaproteobacteria</taxon>
        <taxon>Cellvibrionales</taxon>
        <taxon>Cellvibrionaceae</taxon>
        <taxon>Simiduia</taxon>
    </lineage>
</organism>
<keyword evidence="4" id="KW-1185">Reference proteome</keyword>
<accession>A0A839UL06</accession>
<feature type="region of interest" description="Disordered" evidence="1">
    <location>
        <begin position="65"/>
        <end position="84"/>
    </location>
</feature>
<sequence length="84" mass="9336">MNWKVNTMCLMAAGFATLSLAEETKNISPADPELLIFLGGWEAGDSESYTPLEWLDMLDDLESTESFPSQLHTGAETQPKRDLE</sequence>
<evidence type="ECO:0000256" key="2">
    <source>
        <dbReference type="SAM" id="SignalP"/>
    </source>
</evidence>
<evidence type="ECO:0000256" key="1">
    <source>
        <dbReference type="SAM" id="MobiDB-lite"/>
    </source>
</evidence>
<proteinExistence type="predicted"/>
<feature type="compositionally biased region" description="Polar residues" evidence="1">
    <location>
        <begin position="65"/>
        <end position="76"/>
    </location>
</feature>
<dbReference type="EMBL" id="JACHXZ010000002">
    <property type="protein sequence ID" value="MBB3168323.1"/>
    <property type="molecule type" value="Genomic_DNA"/>
</dbReference>
<evidence type="ECO:0000313" key="4">
    <source>
        <dbReference type="Proteomes" id="UP000559987"/>
    </source>
</evidence>
<protein>
    <submittedName>
        <fullName evidence="3">Uncharacterized protein</fullName>
    </submittedName>
</protein>
<keyword evidence="2" id="KW-0732">Signal</keyword>
<dbReference type="Proteomes" id="UP000559987">
    <property type="component" value="Unassembled WGS sequence"/>
</dbReference>
<feature type="chain" id="PRO_5032445130" evidence="2">
    <location>
        <begin position="22"/>
        <end position="84"/>
    </location>
</feature>